<protein>
    <submittedName>
        <fullName evidence="2">Uncharacterized protein</fullName>
    </submittedName>
</protein>
<sequence>RRPGTHHYSREWQATCRCHGRGPLRSELLRVVFRGGAAHLRRDHPGEQPELQDRHTQRAHWRLWLDRTMELSRRHDHPQGRPGAGGRLYRCREGAGRGTSYGPCSRRAGAQGWYPQGRCQHYHGIGTQHNRSRKDSDDPPHHQEGVLHRIHWRGQDPHEPELYHTEETLP</sequence>
<reference evidence="2 3" key="1">
    <citation type="submission" date="2015-05" db="EMBL/GenBank/DDBJ databases">
        <authorList>
            <person name="Wang D.B."/>
            <person name="Wang M."/>
        </authorList>
    </citation>
    <scope>NUCLEOTIDE SEQUENCE [LARGE SCALE GENOMIC DNA]</scope>
    <source>
        <strain evidence="2">VL1</strain>
    </source>
</reference>
<evidence type="ECO:0000256" key="1">
    <source>
        <dbReference type="SAM" id="MobiDB-lite"/>
    </source>
</evidence>
<evidence type="ECO:0000313" key="3">
    <source>
        <dbReference type="Proteomes" id="UP000044602"/>
    </source>
</evidence>
<evidence type="ECO:0000313" key="2">
    <source>
        <dbReference type="EMBL" id="CRK31357.1"/>
    </source>
</evidence>
<feature type="region of interest" description="Disordered" evidence="1">
    <location>
        <begin position="121"/>
        <end position="170"/>
    </location>
</feature>
<dbReference type="AlphaFoldDB" id="A0A0G4MAQ7"/>
<dbReference type="Proteomes" id="UP000044602">
    <property type="component" value="Unassembled WGS sequence"/>
</dbReference>
<accession>A0A0G4MAQ7</accession>
<gene>
    <name evidence="2" type="ORF">BN1708_018714</name>
</gene>
<proteinExistence type="predicted"/>
<feature type="non-terminal residue" evidence="2">
    <location>
        <position position="1"/>
    </location>
</feature>
<name>A0A0G4MAQ7_VERLO</name>
<feature type="compositionally biased region" description="Basic and acidic residues" evidence="1">
    <location>
        <begin position="133"/>
        <end position="170"/>
    </location>
</feature>
<organism evidence="2 3">
    <name type="scientific">Verticillium longisporum</name>
    <name type="common">Verticillium dahliae var. longisporum</name>
    <dbReference type="NCBI Taxonomy" id="100787"/>
    <lineage>
        <taxon>Eukaryota</taxon>
        <taxon>Fungi</taxon>
        <taxon>Dikarya</taxon>
        <taxon>Ascomycota</taxon>
        <taxon>Pezizomycotina</taxon>
        <taxon>Sordariomycetes</taxon>
        <taxon>Hypocreomycetidae</taxon>
        <taxon>Glomerellales</taxon>
        <taxon>Plectosphaerellaceae</taxon>
        <taxon>Verticillium</taxon>
    </lineage>
</organism>
<keyword evidence="3" id="KW-1185">Reference proteome</keyword>
<dbReference type="EMBL" id="CVQH01021720">
    <property type="protein sequence ID" value="CRK31357.1"/>
    <property type="molecule type" value="Genomic_DNA"/>
</dbReference>